<dbReference type="Proteomes" id="UP001519292">
    <property type="component" value="Unassembled WGS sequence"/>
</dbReference>
<proteinExistence type="inferred from homology"/>
<gene>
    <name evidence="8" type="ORF">J2Z60_001789</name>
</gene>
<evidence type="ECO:0000313" key="8">
    <source>
        <dbReference type="EMBL" id="MBP2058601.1"/>
    </source>
</evidence>
<dbReference type="RefSeq" id="WP_209687335.1">
    <property type="nucleotide sequence ID" value="NZ_JAGGLU010000012.1"/>
</dbReference>
<evidence type="ECO:0000256" key="3">
    <source>
        <dbReference type="ARBA" id="ARBA00022722"/>
    </source>
</evidence>
<evidence type="ECO:0000256" key="6">
    <source>
        <dbReference type="ARBA" id="ARBA00022884"/>
    </source>
</evidence>
<sequence>MPIKPEKMIHYLLKAGFKEVPKSGGHRKFIHPDGRMTEVPMHGKELRKRTEQKIIQEAQLKFDRRGKLIL</sequence>
<dbReference type="Pfam" id="PF07927">
    <property type="entry name" value="HicA_toxin"/>
    <property type="match status" value="1"/>
</dbReference>
<protein>
    <submittedName>
        <fullName evidence="8">RNA binding protein YcfA (HicA-like mRNA interferase family)</fullName>
    </submittedName>
</protein>
<comment type="caution">
    <text evidence="8">The sequence shown here is derived from an EMBL/GenBank/DDBJ whole genome shotgun (WGS) entry which is preliminary data.</text>
</comment>
<keyword evidence="5" id="KW-0378">Hydrolase</keyword>
<evidence type="ECO:0000256" key="4">
    <source>
        <dbReference type="ARBA" id="ARBA00022759"/>
    </source>
</evidence>
<keyword evidence="7" id="KW-0346">Stress response</keyword>
<organism evidence="8 9">
    <name type="scientific">Lactobacillus colini</name>
    <dbReference type="NCBI Taxonomy" id="1819254"/>
    <lineage>
        <taxon>Bacteria</taxon>
        <taxon>Bacillati</taxon>
        <taxon>Bacillota</taxon>
        <taxon>Bacilli</taxon>
        <taxon>Lactobacillales</taxon>
        <taxon>Lactobacillaceae</taxon>
        <taxon>Lactobacillus</taxon>
    </lineage>
</organism>
<evidence type="ECO:0000256" key="5">
    <source>
        <dbReference type="ARBA" id="ARBA00022801"/>
    </source>
</evidence>
<evidence type="ECO:0000256" key="1">
    <source>
        <dbReference type="ARBA" id="ARBA00006620"/>
    </source>
</evidence>
<name>A0ABS4MFY8_9LACO</name>
<dbReference type="SUPFAM" id="SSF54786">
    <property type="entry name" value="YcfA/nrd intein domain"/>
    <property type="match status" value="1"/>
</dbReference>
<dbReference type="Gene3D" id="3.30.920.30">
    <property type="entry name" value="Hypothetical protein"/>
    <property type="match status" value="1"/>
</dbReference>
<dbReference type="EMBL" id="JAGGLU010000012">
    <property type="protein sequence ID" value="MBP2058601.1"/>
    <property type="molecule type" value="Genomic_DNA"/>
</dbReference>
<keyword evidence="6" id="KW-0694">RNA-binding</keyword>
<evidence type="ECO:0000256" key="7">
    <source>
        <dbReference type="ARBA" id="ARBA00023016"/>
    </source>
</evidence>
<dbReference type="InterPro" id="IPR038570">
    <property type="entry name" value="HicA_sf"/>
</dbReference>
<dbReference type="InterPro" id="IPR012933">
    <property type="entry name" value="HicA_mRNA_interferase"/>
</dbReference>
<evidence type="ECO:0000256" key="2">
    <source>
        <dbReference type="ARBA" id="ARBA00022649"/>
    </source>
</evidence>
<keyword evidence="4" id="KW-0255">Endonuclease</keyword>
<evidence type="ECO:0000313" key="9">
    <source>
        <dbReference type="Proteomes" id="UP001519292"/>
    </source>
</evidence>
<keyword evidence="9" id="KW-1185">Reference proteome</keyword>
<keyword evidence="3" id="KW-0540">Nuclease</keyword>
<comment type="similarity">
    <text evidence="1">Belongs to the HicA mRNA interferase family.</text>
</comment>
<reference evidence="8 9" key="1">
    <citation type="submission" date="2021-03" db="EMBL/GenBank/DDBJ databases">
        <title>Genomic Encyclopedia of Type Strains, Phase IV (KMG-IV): sequencing the most valuable type-strain genomes for metagenomic binning, comparative biology and taxonomic classification.</title>
        <authorList>
            <person name="Goeker M."/>
        </authorList>
    </citation>
    <scope>NUCLEOTIDE SEQUENCE [LARGE SCALE GENOMIC DNA]</scope>
    <source>
        <strain evidence="8 9">DSM 101872</strain>
    </source>
</reference>
<accession>A0ABS4MFY8</accession>
<keyword evidence="2" id="KW-1277">Toxin-antitoxin system</keyword>